<feature type="transmembrane region" description="Helical" evidence="1">
    <location>
        <begin position="215"/>
        <end position="234"/>
    </location>
</feature>
<reference evidence="2 3" key="1">
    <citation type="journal article" date="2018" name="Cell">
        <title>The Chara Genome: Secondary Complexity and Implications for Plant Terrestrialization.</title>
        <authorList>
            <person name="Nishiyama T."/>
            <person name="Sakayama H."/>
            <person name="Vries J.D."/>
            <person name="Buschmann H."/>
            <person name="Saint-Marcoux D."/>
            <person name="Ullrich K.K."/>
            <person name="Haas F.B."/>
            <person name="Vanderstraeten L."/>
            <person name="Becker D."/>
            <person name="Lang D."/>
            <person name="Vosolsobe S."/>
            <person name="Rombauts S."/>
            <person name="Wilhelmsson P.K.I."/>
            <person name="Janitza P."/>
            <person name="Kern R."/>
            <person name="Heyl A."/>
            <person name="Rumpler F."/>
            <person name="Villalobos L.I.A.C."/>
            <person name="Clay J.M."/>
            <person name="Skokan R."/>
            <person name="Toyoda A."/>
            <person name="Suzuki Y."/>
            <person name="Kagoshima H."/>
            <person name="Schijlen E."/>
            <person name="Tajeshwar N."/>
            <person name="Catarino B."/>
            <person name="Hetherington A.J."/>
            <person name="Saltykova A."/>
            <person name="Bonnot C."/>
            <person name="Breuninger H."/>
            <person name="Symeonidi A."/>
            <person name="Radhakrishnan G.V."/>
            <person name="Van Nieuwerburgh F."/>
            <person name="Deforce D."/>
            <person name="Chang C."/>
            <person name="Karol K.G."/>
            <person name="Hedrich R."/>
            <person name="Ulvskov P."/>
            <person name="Glockner G."/>
            <person name="Delwiche C.F."/>
            <person name="Petrasek J."/>
            <person name="Van de Peer Y."/>
            <person name="Friml J."/>
            <person name="Beilby M."/>
            <person name="Dolan L."/>
            <person name="Kohara Y."/>
            <person name="Sugano S."/>
            <person name="Fujiyama A."/>
            <person name="Delaux P.-M."/>
            <person name="Quint M."/>
            <person name="TheiBen G."/>
            <person name="Hagemann M."/>
            <person name="Harholt J."/>
            <person name="Dunand C."/>
            <person name="Zachgo S."/>
            <person name="Langdale J."/>
            <person name="Maumus F."/>
            <person name="Straeten D.V.D."/>
            <person name="Gould S.B."/>
            <person name="Rensing S.A."/>
        </authorList>
    </citation>
    <scope>NUCLEOTIDE SEQUENCE [LARGE SCALE GENOMIC DNA]</scope>
    <source>
        <strain evidence="2 3">S276</strain>
    </source>
</reference>
<gene>
    <name evidence="2" type="ORF">CBR_g22368</name>
</gene>
<organism evidence="2 3">
    <name type="scientific">Chara braunii</name>
    <name type="common">Braun's stonewort</name>
    <dbReference type="NCBI Taxonomy" id="69332"/>
    <lineage>
        <taxon>Eukaryota</taxon>
        <taxon>Viridiplantae</taxon>
        <taxon>Streptophyta</taxon>
        <taxon>Charophyceae</taxon>
        <taxon>Charales</taxon>
        <taxon>Characeae</taxon>
        <taxon>Chara</taxon>
    </lineage>
</organism>
<name>A0A388JUU5_CHABU</name>
<sequence length="267" mass="31129">MTQAPATMTTTTTYVQAPQTAAPKEVTIQCHRLCSNLLELERELNESWRKATKTSKFPQHLHELDQATRTMTVEHANNTKLRGQLHVVKRGRGRGRPRKELQLKGQQVMRRSRAWKVAIWQEVHHPHVAQESEDHRRKRPCKRRLQLKGAQVMRRLGMWKAAIWQEVLHLHMSEESGDNCRRTPCKRWRKQREKRQAAKKVVAVVMKMMVAVTKVIEVAIMTGVAAASELMAVARRMKAKVTRKMAVLRRRRETRKQNPSKLRKTSH</sequence>
<accession>A0A388JUU5</accession>
<evidence type="ECO:0000313" key="2">
    <source>
        <dbReference type="EMBL" id="GBG61571.1"/>
    </source>
</evidence>
<keyword evidence="1" id="KW-1133">Transmembrane helix</keyword>
<dbReference type="AlphaFoldDB" id="A0A388JUU5"/>
<dbReference type="EMBL" id="BFEA01000021">
    <property type="protein sequence ID" value="GBG61571.1"/>
    <property type="molecule type" value="Genomic_DNA"/>
</dbReference>
<dbReference type="Proteomes" id="UP000265515">
    <property type="component" value="Unassembled WGS sequence"/>
</dbReference>
<keyword evidence="1" id="KW-0812">Transmembrane</keyword>
<keyword evidence="3" id="KW-1185">Reference proteome</keyword>
<comment type="caution">
    <text evidence="2">The sequence shown here is derived from an EMBL/GenBank/DDBJ whole genome shotgun (WGS) entry which is preliminary data.</text>
</comment>
<dbReference type="Gramene" id="GBG61571">
    <property type="protein sequence ID" value="GBG61571"/>
    <property type="gene ID" value="CBR_g22368"/>
</dbReference>
<protein>
    <submittedName>
        <fullName evidence="2">Uncharacterized protein</fullName>
    </submittedName>
</protein>
<proteinExistence type="predicted"/>
<evidence type="ECO:0000256" key="1">
    <source>
        <dbReference type="SAM" id="Phobius"/>
    </source>
</evidence>
<evidence type="ECO:0000313" key="3">
    <source>
        <dbReference type="Proteomes" id="UP000265515"/>
    </source>
</evidence>
<keyword evidence="1" id="KW-0472">Membrane</keyword>